<dbReference type="InterPro" id="IPR027281">
    <property type="entry name" value="Lys1"/>
</dbReference>
<comment type="caution">
    <text evidence="5">The sequence shown here is derived from an EMBL/GenBank/DDBJ whole genome shotgun (WGS) entry which is preliminary data.</text>
</comment>
<dbReference type="STRING" id="1197477.IA57_01795"/>
<dbReference type="SMART" id="SM01003">
    <property type="entry name" value="AlaDh_PNT_N"/>
    <property type="match status" value="1"/>
</dbReference>
<dbReference type="PANTHER" id="PTHR11133:SF22">
    <property type="entry name" value="ALPHA-AMINOADIPIC SEMIALDEHYDE SYNTHASE, MITOCHONDRIAL"/>
    <property type="match status" value="1"/>
</dbReference>
<dbReference type="GO" id="GO:0009085">
    <property type="term" value="P:lysine biosynthetic process"/>
    <property type="evidence" value="ECO:0007669"/>
    <property type="project" value="InterPro"/>
</dbReference>
<evidence type="ECO:0000313" key="5">
    <source>
        <dbReference type="EMBL" id="KFB02390.1"/>
    </source>
</evidence>
<accession>A0A084TNV4</accession>
<evidence type="ECO:0000259" key="4">
    <source>
        <dbReference type="SMART" id="SM01003"/>
    </source>
</evidence>
<dbReference type="InterPro" id="IPR051168">
    <property type="entry name" value="AASS"/>
</dbReference>
<dbReference type="GO" id="GO:0004754">
    <property type="term" value="F:saccharopine dehydrogenase (NAD+, L-lysine-forming) activity"/>
    <property type="evidence" value="ECO:0007669"/>
    <property type="project" value="InterPro"/>
</dbReference>
<evidence type="ECO:0000256" key="1">
    <source>
        <dbReference type="ARBA" id="ARBA00023002"/>
    </source>
</evidence>
<dbReference type="RefSeq" id="WP_036118450.1">
    <property type="nucleotide sequence ID" value="NZ_BMET01000002.1"/>
</dbReference>
<evidence type="ECO:0000313" key="6">
    <source>
        <dbReference type="Proteomes" id="UP000028521"/>
    </source>
</evidence>
<feature type="active site" description="Proton donor" evidence="2">
    <location>
        <position position="90"/>
    </location>
</feature>
<evidence type="ECO:0000256" key="2">
    <source>
        <dbReference type="PIRSR" id="PIRSR018250-1"/>
    </source>
</evidence>
<evidence type="ECO:0000256" key="3">
    <source>
        <dbReference type="PIRSR" id="PIRSR018250-3"/>
    </source>
</evidence>
<feature type="domain" description="Alanine dehydrogenase/pyridine nucleotide transhydrogenase N-terminal" evidence="4">
    <location>
        <begin position="4"/>
        <end position="136"/>
    </location>
</feature>
<sequence>MKFAIIKERKNPPDRRVVFSPEKLQDVQAAFPDAQFKIESSEIRVFPDDAYRSSGFEVSSDVTDCDVMLGVKEVPIEALIPNKKYFFFSHTIKKQPYNRKLLQAVLEKNIELYDHETIVKKSGARLIGFGRYAGLVGAYNGVRALGVREGLFDLPKVETLADLDEVKAELDKIALPNIKILLSGTGKVAQGAKEILDHLKVKEVSDALYLTSEFSEPVYCRVDVMEYNKRQDGRVGDKWEFYKDPTGYESNFMPYAKQTDFFIAGHFYGNNAPFLFTRDDAKHPEFRINLIADVSCDVDGPVASTLRASTIADPFYGYDAQTESEVTFNAKGAITVMAVDNLPCELPKDASEGFGEMFLEHVIPAFFNNDERGILKRAKITENGKLTERFAYLKDYVDGK</sequence>
<dbReference type="OrthoDB" id="1141481at2"/>
<keyword evidence="6" id="KW-1185">Reference proteome</keyword>
<keyword evidence="3" id="KW-0520">NAD</keyword>
<dbReference type="CDD" id="cd05199">
    <property type="entry name" value="SDH_like"/>
    <property type="match status" value="1"/>
</dbReference>
<dbReference type="eggNOG" id="COG0686">
    <property type="taxonomic scope" value="Bacteria"/>
</dbReference>
<dbReference type="AlphaFoldDB" id="A0A084TNV4"/>
<dbReference type="SUPFAM" id="SSF52283">
    <property type="entry name" value="Formate/glycerate dehydrogenase catalytic domain-like"/>
    <property type="match status" value="1"/>
</dbReference>
<dbReference type="Gene3D" id="3.40.50.720">
    <property type="entry name" value="NAD(P)-binding Rossmann-like Domain"/>
    <property type="match status" value="2"/>
</dbReference>
<protein>
    <submittedName>
        <fullName evidence="5">Alanine dehydrogenase</fullName>
    </submittedName>
</protein>
<dbReference type="InterPro" id="IPR007886">
    <property type="entry name" value="AlaDH/PNT_N"/>
</dbReference>
<feature type="binding site" evidence="3">
    <location>
        <position position="294"/>
    </location>
    <ligand>
        <name>NAD(+)</name>
        <dbReference type="ChEBI" id="CHEBI:57540"/>
    </ligand>
</feature>
<name>A0A084TNV4_9FLAO</name>
<proteinExistence type="predicted"/>
<reference evidence="6" key="2">
    <citation type="submission" date="2014-07" db="EMBL/GenBank/DDBJ databases">
        <title>Genome sequence of Mangrovimonas yunxiaonensis.</title>
        <authorList>
            <person name="Li Y."/>
            <person name="Zheng T."/>
        </authorList>
    </citation>
    <scope>NUCLEOTIDE SEQUENCE [LARGE SCALE GENOMIC DNA]</scope>
    <source>
        <strain evidence="6">LY01</strain>
    </source>
</reference>
<dbReference type="EMBL" id="JPFK01000002">
    <property type="protein sequence ID" value="KFB02390.1"/>
    <property type="molecule type" value="Genomic_DNA"/>
</dbReference>
<keyword evidence="1" id="KW-0560">Oxidoreductase</keyword>
<organism evidence="5 6">
    <name type="scientific">Mangrovimonas yunxiaonensis</name>
    <dbReference type="NCBI Taxonomy" id="1197477"/>
    <lineage>
        <taxon>Bacteria</taxon>
        <taxon>Pseudomonadati</taxon>
        <taxon>Bacteroidota</taxon>
        <taxon>Flavobacteriia</taxon>
        <taxon>Flavobacteriales</taxon>
        <taxon>Flavobacteriaceae</taxon>
        <taxon>Mangrovimonas</taxon>
    </lineage>
</organism>
<feature type="active site" description="Proton acceptor" evidence="2">
    <location>
        <position position="72"/>
    </location>
</feature>
<dbReference type="PANTHER" id="PTHR11133">
    <property type="entry name" value="SACCHAROPINE DEHYDROGENASE"/>
    <property type="match status" value="1"/>
</dbReference>
<dbReference type="PIRSF" id="PIRSF018250">
    <property type="entry name" value="Saccharopine_DH_Lys"/>
    <property type="match status" value="1"/>
</dbReference>
<dbReference type="Proteomes" id="UP000028521">
    <property type="component" value="Unassembled WGS sequence"/>
</dbReference>
<reference evidence="5 6" key="1">
    <citation type="journal article" date="2014" name="Genome Announc.">
        <title>Draft Genome Sequence of the Algicidal Bacterium Mangrovimonas yunxiaonensis Strain LY01.</title>
        <authorList>
            <person name="Li Y."/>
            <person name="Zhu H."/>
            <person name="Li C."/>
            <person name="Zhang H."/>
            <person name="Chen Z."/>
            <person name="Zheng W."/>
            <person name="Xu H."/>
            <person name="Zheng T."/>
        </authorList>
    </citation>
    <scope>NUCLEOTIDE SEQUENCE [LARGE SCALE GENOMIC DNA]</scope>
    <source>
        <strain evidence="5 6">LY01</strain>
    </source>
</reference>
<gene>
    <name evidence="5" type="ORF">IA57_01795</name>
</gene>
<dbReference type="Pfam" id="PF05222">
    <property type="entry name" value="AlaDh_PNT_N"/>
    <property type="match status" value="1"/>
</dbReference>